<dbReference type="EMBL" id="JAMZMK010011205">
    <property type="protein sequence ID" value="KAI7728473.1"/>
    <property type="molecule type" value="Genomic_DNA"/>
</dbReference>
<evidence type="ECO:0000313" key="2">
    <source>
        <dbReference type="Proteomes" id="UP001206925"/>
    </source>
</evidence>
<keyword evidence="2" id="KW-1185">Reference proteome</keyword>
<organism evidence="1 2">
    <name type="scientific">Ambrosia artemisiifolia</name>
    <name type="common">Common ragweed</name>
    <dbReference type="NCBI Taxonomy" id="4212"/>
    <lineage>
        <taxon>Eukaryota</taxon>
        <taxon>Viridiplantae</taxon>
        <taxon>Streptophyta</taxon>
        <taxon>Embryophyta</taxon>
        <taxon>Tracheophyta</taxon>
        <taxon>Spermatophyta</taxon>
        <taxon>Magnoliopsida</taxon>
        <taxon>eudicotyledons</taxon>
        <taxon>Gunneridae</taxon>
        <taxon>Pentapetalae</taxon>
        <taxon>asterids</taxon>
        <taxon>campanulids</taxon>
        <taxon>Asterales</taxon>
        <taxon>Asteraceae</taxon>
        <taxon>Asteroideae</taxon>
        <taxon>Heliantheae alliance</taxon>
        <taxon>Heliantheae</taxon>
        <taxon>Ambrosia</taxon>
    </lineage>
</organism>
<sequence length="88" mass="10049">FMHSLFEKLRFEPPEAKDIGRLMMLGHGGHRGSESTHFVCFGLGLCPGFLCFIAGLNRVVALVVVSDLWHWQLCFFALYTQADEINRY</sequence>
<reference evidence="1" key="1">
    <citation type="submission" date="2022-06" db="EMBL/GenBank/DDBJ databases">
        <title>Uncovering the hologenomic basis of an extraordinary plant invasion.</title>
        <authorList>
            <person name="Bieker V.C."/>
            <person name="Martin M.D."/>
            <person name="Gilbert T."/>
            <person name="Hodgins K."/>
            <person name="Battlay P."/>
            <person name="Petersen B."/>
            <person name="Wilson J."/>
        </authorList>
    </citation>
    <scope>NUCLEOTIDE SEQUENCE</scope>
    <source>
        <strain evidence="1">AA19_3_7</strain>
        <tissue evidence="1">Leaf</tissue>
    </source>
</reference>
<gene>
    <name evidence="1" type="ORF">M8C21_025147</name>
</gene>
<dbReference type="AlphaFoldDB" id="A0AAD5G5R5"/>
<proteinExistence type="predicted"/>
<name>A0AAD5G5R5_AMBAR</name>
<comment type="caution">
    <text evidence="1">The sequence shown here is derived from an EMBL/GenBank/DDBJ whole genome shotgun (WGS) entry which is preliminary data.</text>
</comment>
<dbReference type="Proteomes" id="UP001206925">
    <property type="component" value="Unassembled WGS sequence"/>
</dbReference>
<evidence type="ECO:0000313" key="1">
    <source>
        <dbReference type="EMBL" id="KAI7728473.1"/>
    </source>
</evidence>
<feature type="non-terminal residue" evidence="1">
    <location>
        <position position="88"/>
    </location>
</feature>
<protein>
    <submittedName>
        <fullName evidence="1">Uncharacterized protein</fullName>
    </submittedName>
</protein>
<accession>A0AAD5G5R5</accession>